<keyword evidence="11" id="KW-1185">Reference proteome</keyword>
<organism evidence="8 10">
    <name type="scientific">Aeromonas schubertii</name>
    <dbReference type="NCBI Taxonomy" id="652"/>
    <lineage>
        <taxon>Bacteria</taxon>
        <taxon>Pseudomonadati</taxon>
        <taxon>Pseudomonadota</taxon>
        <taxon>Gammaproteobacteria</taxon>
        <taxon>Aeromonadales</taxon>
        <taxon>Aeromonadaceae</taxon>
        <taxon>Aeromonas</taxon>
    </lineage>
</organism>
<keyword evidence="8" id="KW-0966">Cell projection</keyword>
<evidence type="ECO:0000256" key="3">
    <source>
        <dbReference type="ARBA" id="ARBA00022475"/>
    </source>
</evidence>
<evidence type="ECO:0000256" key="6">
    <source>
        <dbReference type="ARBA" id="ARBA00023136"/>
    </source>
</evidence>
<accession>A0A0S2SMJ1</accession>
<dbReference type="PRINTS" id="PR00952">
    <property type="entry name" value="TYPE3IMQPROT"/>
</dbReference>
<evidence type="ECO:0000313" key="10">
    <source>
        <dbReference type="Proteomes" id="UP000058114"/>
    </source>
</evidence>
<dbReference type="NCBIfam" id="TIGR01402">
    <property type="entry name" value="fliQ"/>
    <property type="match status" value="1"/>
</dbReference>
<protein>
    <recommendedName>
        <fullName evidence="7">Flagellar biosynthetic protein FliQ</fullName>
    </recommendedName>
</protein>
<dbReference type="PANTHER" id="PTHR34040:SF8">
    <property type="entry name" value="FLAGELLAR BIOSYNTHETIC PROTEIN FLIQ"/>
    <property type="match status" value="1"/>
</dbReference>
<dbReference type="Pfam" id="PF01313">
    <property type="entry name" value="Bac_export_3"/>
    <property type="match status" value="1"/>
</dbReference>
<reference evidence="9 11" key="3">
    <citation type="submission" date="2021-09" db="EMBL/GenBank/DDBJ databases">
        <title>Aeromonas schubertii isolated from Asian sea bass.</title>
        <authorList>
            <person name="Pinpimai K."/>
        </authorList>
    </citation>
    <scope>NUCLEOTIDE SEQUENCE [LARGE SCALE GENOMIC DNA]</scope>
    <source>
        <strain evidence="9 11">CHULA2021a</strain>
    </source>
</reference>
<keyword evidence="7" id="KW-0975">Bacterial flagellum</keyword>
<dbReference type="STRING" id="652.WL1483_3535"/>
<dbReference type="InterPro" id="IPR002191">
    <property type="entry name" value="Bac_export_3"/>
</dbReference>
<keyword evidence="5 7" id="KW-1133">Transmembrane helix</keyword>
<dbReference type="PANTHER" id="PTHR34040">
    <property type="entry name" value="FLAGELLAR BIOSYNTHETIC PROTEIN FLIQ"/>
    <property type="match status" value="1"/>
</dbReference>
<proteinExistence type="inferred from homology"/>
<dbReference type="InterPro" id="IPR006305">
    <property type="entry name" value="FliQ"/>
</dbReference>
<evidence type="ECO:0000256" key="5">
    <source>
        <dbReference type="ARBA" id="ARBA00022989"/>
    </source>
</evidence>
<feature type="transmembrane region" description="Helical" evidence="7">
    <location>
        <begin position="12"/>
        <end position="39"/>
    </location>
</feature>
<feature type="transmembrane region" description="Helical" evidence="7">
    <location>
        <begin position="51"/>
        <end position="71"/>
    </location>
</feature>
<evidence type="ECO:0000313" key="11">
    <source>
        <dbReference type="Proteomes" id="UP000774958"/>
    </source>
</evidence>
<evidence type="ECO:0000256" key="4">
    <source>
        <dbReference type="ARBA" id="ARBA00022692"/>
    </source>
</evidence>
<dbReference type="GO" id="GO:0044780">
    <property type="term" value="P:bacterial-type flagellum assembly"/>
    <property type="evidence" value="ECO:0007669"/>
    <property type="project" value="InterPro"/>
</dbReference>
<evidence type="ECO:0000313" key="8">
    <source>
        <dbReference type="EMBL" id="ALP42954.1"/>
    </source>
</evidence>
<dbReference type="GO" id="GO:0009306">
    <property type="term" value="P:protein secretion"/>
    <property type="evidence" value="ECO:0007669"/>
    <property type="project" value="InterPro"/>
</dbReference>
<keyword evidence="8" id="KW-0969">Cilium</keyword>
<keyword evidence="6 7" id="KW-0472">Membrane</keyword>
<sequence>MSPEQSVSLIGGAVNLVVIMVCVLVVPGLLVGLVVSVFQAATQIQEQTLSFLPRFVVTLLTLVFTGNWLVAKLVALFHDIFQNVPGLIG</sequence>
<evidence type="ECO:0000256" key="7">
    <source>
        <dbReference type="RuleBase" id="RU364090"/>
    </source>
</evidence>
<dbReference type="KEGG" id="asr:WL1483_3535"/>
<reference evidence="10" key="1">
    <citation type="submission" date="2015-10" db="EMBL/GenBank/DDBJ databases">
        <title>Complete Genome Sequence of Aeromonas schubertii strain WL1483.</title>
        <authorList>
            <person name="Liu L."/>
        </authorList>
    </citation>
    <scope>NUCLEOTIDE SEQUENCE [LARGE SCALE GENOMIC DNA]</scope>
    <source>
        <strain evidence="10">WL1483</strain>
    </source>
</reference>
<dbReference type="Proteomes" id="UP000058114">
    <property type="component" value="Chromosome"/>
</dbReference>
<dbReference type="EMBL" id="CP013067">
    <property type="protein sequence ID" value="ALP42954.1"/>
    <property type="molecule type" value="Genomic_DNA"/>
</dbReference>
<dbReference type="PIRSF" id="PIRSF004669">
    <property type="entry name" value="FliQ"/>
    <property type="match status" value="1"/>
</dbReference>
<keyword evidence="3 7" id="KW-1003">Cell membrane</keyword>
<name>A0A0S2SMJ1_9GAMM</name>
<dbReference type="AlphaFoldDB" id="A0A0S2SMJ1"/>
<dbReference type="RefSeq" id="WP_050665420.1">
    <property type="nucleotide sequence ID" value="NZ_CDDB01000025.1"/>
</dbReference>
<dbReference type="Proteomes" id="UP000774958">
    <property type="component" value="Unassembled WGS sequence"/>
</dbReference>
<evidence type="ECO:0000313" key="9">
    <source>
        <dbReference type="EMBL" id="MBZ6067107.1"/>
    </source>
</evidence>
<dbReference type="GO" id="GO:0005886">
    <property type="term" value="C:plasma membrane"/>
    <property type="evidence" value="ECO:0007669"/>
    <property type="project" value="UniProtKB-SubCell"/>
</dbReference>
<dbReference type="GO" id="GO:0009425">
    <property type="term" value="C:bacterial-type flagellum basal body"/>
    <property type="evidence" value="ECO:0007669"/>
    <property type="project" value="UniProtKB-SubCell"/>
</dbReference>
<dbReference type="PATRIC" id="fig|652.5.peg.3685"/>
<comment type="subcellular location">
    <subcellularLocation>
        <location evidence="1 7">Cell membrane</location>
        <topology evidence="1">Multi-pass membrane protein</topology>
    </subcellularLocation>
    <subcellularLocation>
        <location evidence="7">Bacterial flagellum basal body</location>
    </subcellularLocation>
</comment>
<reference evidence="8 10" key="2">
    <citation type="journal article" date="2016" name="Genome Announc.">
        <title>Complete Genome Sequence of the Highly Virulent Aeromonas schubertii Strain WL1483, Isolated from Diseased Snakehead Fish (Channa argus) in China.</title>
        <authorList>
            <person name="Liu L."/>
            <person name="Li N."/>
            <person name="Zhang D."/>
            <person name="Fu X."/>
            <person name="Shi C."/>
            <person name="Lin Q."/>
            <person name="Hao G."/>
        </authorList>
    </citation>
    <scope>NUCLEOTIDE SEQUENCE [LARGE SCALE GENOMIC DNA]</scope>
    <source>
        <strain evidence="8 10">WL1483</strain>
    </source>
</reference>
<comment type="function">
    <text evidence="7">Role in flagellar biosynthesis.</text>
</comment>
<keyword evidence="8" id="KW-0282">Flagellum</keyword>
<evidence type="ECO:0000256" key="2">
    <source>
        <dbReference type="ARBA" id="ARBA00006156"/>
    </source>
</evidence>
<keyword evidence="4 7" id="KW-0812">Transmembrane</keyword>
<dbReference type="EMBL" id="JAIRBT010000016">
    <property type="protein sequence ID" value="MBZ6067107.1"/>
    <property type="molecule type" value="Genomic_DNA"/>
</dbReference>
<gene>
    <name evidence="7 8" type="primary">fliQ</name>
    <name evidence="9" type="synonym">fliQL</name>
    <name evidence="9" type="synonym">lfiQ</name>
    <name evidence="9" type="ORF">LA374_12950</name>
    <name evidence="8" type="ORF">WL1483_3535</name>
</gene>
<evidence type="ECO:0000256" key="1">
    <source>
        <dbReference type="ARBA" id="ARBA00004651"/>
    </source>
</evidence>
<dbReference type="OrthoDB" id="9806440at2"/>
<comment type="similarity">
    <text evidence="2 7">Belongs to the FliQ/MopD/SpaQ family.</text>
</comment>